<proteinExistence type="inferred from homology"/>
<keyword evidence="4" id="KW-0645">Protease</keyword>
<dbReference type="RefSeq" id="WP_044242876.1">
    <property type="nucleotide sequence ID" value="NZ_ASRX01000027.1"/>
</dbReference>
<keyword evidence="9" id="KW-0482">Metalloprotease</keyword>
<reference evidence="13 14" key="1">
    <citation type="submission" date="2013-05" db="EMBL/GenBank/DDBJ databases">
        <title>Genome assembly of Chondromyces apiculatus DSM 436.</title>
        <authorList>
            <person name="Sharma G."/>
            <person name="Khatri I."/>
            <person name="Kaur C."/>
            <person name="Mayilraj S."/>
            <person name="Subramanian S."/>
        </authorList>
    </citation>
    <scope>NUCLEOTIDE SEQUENCE [LARGE SCALE GENOMIC DNA]</scope>
    <source>
        <strain evidence="13 14">DSM 436</strain>
    </source>
</reference>
<feature type="domain" description="Peptidase M50" evidence="12">
    <location>
        <begin position="11"/>
        <end position="203"/>
    </location>
</feature>
<evidence type="ECO:0000256" key="9">
    <source>
        <dbReference type="ARBA" id="ARBA00023049"/>
    </source>
</evidence>
<dbReference type="InterPro" id="IPR008915">
    <property type="entry name" value="Peptidase_M50"/>
</dbReference>
<comment type="cofactor">
    <cofactor evidence="1">
        <name>Zn(2+)</name>
        <dbReference type="ChEBI" id="CHEBI:29105"/>
    </cofactor>
</comment>
<evidence type="ECO:0000256" key="2">
    <source>
        <dbReference type="ARBA" id="ARBA00004141"/>
    </source>
</evidence>
<evidence type="ECO:0000256" key="10">
    <source>
        <dbReference type="ARBA" id="ARBA00023136"/>
    </source>
</evidence>
<keyword evidence="14" id="KW-1185">Reference proteome</keyword>
<comment type="similarity">
    <text evidence="3">Belongs to the peptidase M50B family.</text>
</comment>
<dbReference type="PANTHER" id="PTHR42837:SF2">
    <property type="entry name" value="MEMBRANE METALLOPROTEASE ARASP2, CHLOROPLASTIC-RELATED"/>
    <property type="match status" value="1"/>
</dbReference>
<keyword evidence="5 11" id="KW-0812">Transmembrane</keyword>
<feature type="transmembrane region" description="Helical" evidence="11">
    <location>
        <begin position="90"/>
        <end position="111"/>
    </location>
</feature>
<evidence type="ECO:0000256" key="1">
    <source>
        <dbReference type="ARBA" id="ARBA00001947"/>
    </source>
</evidence>
<feature type="transmembrane region" description="Helical" evidence="11">
    <location>
        <begin position="144"/>
        <end position="167"/>
    </location>
</feature>
<dbReference type="GO" id="GO:0006508">
    <property type="term" value="P:proteolysis"/>
    <property type="evidence" value="ECO:0007669"/>
    <property type="project" value="UniProtKB-KW"/>
</dbReference>
<keyword evidence="8 11" id="KW-1133">Transmembrane helix</keyword>
<dbReference type="InterPro" id="IPR004387">
    <property type="entry name" value="Pept_M50_Zn"/>
</dbReference>
<keyword evidence="7" id="KW-0862">Zinc</keyword>
<protein>
    <recommendedName>
        <fullName evidence="12">Peptidase M50 domain-containing protein</fullName>
    </recommendedName>
</protein>
<organism evidence="13 14">
    <name type="scientific">Chondromyces apiculatus DSM 436</name>
    <dbReference type="NCBI Taxonomy" id="1192034"/>
    <lineage>
        <taxon>Bacteria</taxon>
        <taxon>Pseudomonadati</taxon>
        <taxon>Myxococcota</taxon>
        <taxon>Polyangia</taxon>
        <taxon>Polyangiales</taxon>
        <taxon>Polyangiaceae</taxon>
        <taxon>Chondromyces</taxon>
    </lineage>
</organism>
<evidence type="ECO:0000256" key="7">
    <source>
        <dbReference type="ARBA" id="ARBA00022833"/>
    </source>
</evidence>
<dbReference type="EMBL" id="ASRX01000027">
    <property type="protein sequence ID" value="EYF05009.1"/>
    <property type="molecule type" value="Genomic_DNA"/>
</dbReference>
<evidence type="ECO:0000256" key="5">
    <source>
        <dbReference type="ARBA" id="ARBA00022692"/>
    </source>
</evidence>
<dbReference type="GO" id="GO:0016020">
    <property type="term" value="C:membrane"/>
    <property type="evidence" value="ECO:0007669"/>
    <property type="project" value="UniProtKB-SubCell"/>
</dbReference>
<evidence type="ECO:0000313" key="13">
    <source>
        <dbReference type="EMBL" id="EYF05009.1"/>
    </source>
</evidence>
<name>A0A017T706_9BACT</name>
<dbReference type="Proteomes" id="UP000019678">
    <property type="component" value="Unassembled WGS sequence"/>
</dbReference>
<evidence type="ECO:0000256" key="3">
    <source>
        <dbReference type="ARBA" id="ARBA00007931"/>
    </source>
</evidence>
<evidence type="ECO:0000256" key="11">
    <source>
        <dbReference type="SAM" id="Phobius"/>
    </source>
</evidence>
<sequence>MPFVVLGLASVLLVVVHISVMAIAGHLLGVVVREVSYGVGPVVLARGPVRVRALPLGGSVLFKTVRDEAGKASDTAAPPDPAGALDHRPLAVQLLVMLAGSLALIALAVALRPAEGLGSVARGFAQAAAGALGPLSTAQRLLDAAFALAMTQGFVAVVGVLAAKIAALNLLPLPMLNGGQALLALLRGGRSALPRWQDVLHKVLILPSLAFGLSWMVAGAYFLVRTLRG</sequence>
<comment type="subcellular location">
    <subcellularLocation>
        <location evidence="2">Membrane</location>
        <topology evidence="2">Multi-pass membrane protein</topology>
    </subcellularLocation>
</comment>
<dbReference type="PANTHER" id="PTHR42837">
    <property type="entry name" value="REGULATOR OF SIGMA-E PROTEASE RSEP"/>
    <property type="match status" value="1"/>
</dbReference>
<evidence type="ECO:0000256" key="6">
    <source>
        <dbReference type="ARBA" id="ARBA00022801"/>
    </source>
</evidence>
<keyword evidence="6" id="KW-0378">Hydrolase</keyword>
<dbReference type="GO" id="GO:0004222">
    <property type="term" value="F:metalloendopeptidase activity"/>
    <property type="evidence" value="ECO:0007669"/>
    <property type="project" value="InterPro"/>
</dbReference>
<dbReference type="AlphaFoldDB" id="A0A017T706"/>
<comment type="caution">
    <text evidence="13">The sequence shown here is derived from an EMBL/GenBank/DDBJ whole genome shotgun (WGS) entry which is preliminary data.</text>
</comment>
<evidence type="ECO:0000256" key="4">
    <source>
        <dbReference type="ARBA" id="ARBA00022670"/>
    </source>
</evidence>
<accession>A0A017T706</accession>
<evidence type="ECO:0000313" key="14">
    <source>
        <dbReference type="Proteomes" id="UP000019678"/>
    </source>
</evidence>
<gene>
    <name evidence="13" type="ORF">CAP_3599</name>
</gene>
<keyword evidence="10 11" id="KW-0472">Membrane</keyword>
<evidence type="ECO:0000259" key="12">
    <source>
        <dbReference type="Pfam" id="PF02163"/>
    </source>
</evidence>
<dbReference type="Pfam" id="PF02163">
    <property type="entry name" value="Peptidase_M50"/>
    <property type="match status" value="1"/>
</dbReference>
<feature type="transmembrane region" description="Helical" evidence="11">
    <location>
        <begin position="203"/>
        <end position="224"/>
    </location>
</feature>
<evidence type="ECO:0000256" key="8">
    <source>
        <dbReference type="ARBA" id="ARBA00022989"/>
    </source>
</evidence>